<name>A0ABQ4L7X3_9BACL</name>
<accession>A0ABQ4L7X3</accession>
<dbReference type="RefSeq" id="WP_212982621.1">
    <property type="nucleotide sequence ID" value="NZ_BORU01000001.1"/>
</dbReference>
<dbReference type="InterPro" id="IPR029068">
    <property type="entry name" value="Glyas_Bleomycin-R_OHBP_Dase"/>
</dbReference>
<keyword evidence="3" id="KW-1185">Reference proteome</keyword>
<evidence type="ECO:0000313" key="3">
    <source>
        <dbReference type="Proteomes" id="UP000676601"/>
    </source>
</evidence>
<organism evidence="2 3">
    <name type="scientific">Paenibacillus cineris</name>
    <dbReference type="NCBI Taxonomy" id="237530"/>
    <lineage>
        <taxon>Bacteria</taxon>
        <taxon>Bacillati</taxon>
        <taxon>Bacillota</taxon>
        <taxon>Bacilli</taxon>
        <taxon>Bacillales</taxon>
        <taxon>Paenibacillaceae</taxon>
        <taxon>Paenibacillus</taxon>
    </lineage>
</organism>
<proteinExistence type="predicted"/>
<dbReference type="Proteomes" id="UP000676601">
    <property type="component" value="Unassembled WGS sequence"/>
</dbReference>
<dbReference type="InterPro" id="IPR052164">
    <property type="entry name" value="Anthracycline_SecMetBiosynth"/>
</dbReference>
<evidence type="ECO:0000259" key="1">
    <source>
        <dbReference type="PROSITE" id="PS51819"/>
    </source>
</evidence>
<evidence type="ECO:0000313" key="2">
    <source>
        <dbReference type="EMBL" id="GIO52048.1"/>
    </source>
</evidence>
<comment type="caution">
    <text evidence="2">The sequence shown here is derived from an EMBL/GenBank/DDBJ whole genome shotgun (WGS) entry which is preliminary data.</text>
</comment>
<dbReference type="EMBL" id="BORU01000001">
    <property type="protein sequence ID" value="GIO52048.1"/>
    <property type="molecule type" value="Genomic_DNA"/>
</dbReference>
<feature type="domain" description="VOC" evidence="1">
    <location>
        <begin position="8"/>
        <end position="124"/>
    </location>
</feature>
<reference evidence="2 3" key="1">
    <citation type="submission" date="2021-03" db="EMBL/GenBank/DDBJ databases">
        <title>Antimicrobial resistance genes in bacteria isolated from Japanese honey, and their potential for conferring macrolide and lincosamide resistance in the American foulbrood pathogen Paenibacillus larvae.</title>
        <authorList>
            <person name="Okamoto M."/>
            <person name="Kumagai M."/>
            <person name="Kanamori H."/>
            <person name="Takamatsu D."/>
        </authorList>
    </citation>
    <scope>NUCLEOTIDE SEQUENCE [LARGE SCALE GENOMIC DNA]</scope>
    <source>
        <strain evidence="2 3">J21TS7</strain>
    </source>
</reference>
<dbReference type="PANTHER" id="PTHR33993:SF14">
    <property type="entry name" value="GB|AAF24581.1"/>
    <property type="match status" value="1"/>
</dbReference>
<protein>
    <recommendedName>
        <fullName evidence="1">VOC domain-containing protein</fullName>
    </recommendedName>
</protein>
<dbReference type="PANTHER" id="PTHR33993">
    <property type="entry name" value="GLYOXALASE-RELATED"/>
    <property type="match status" value="1"/>
</dbReference>
<dbReference type="SUPFAM" id="SSF54593">
    <property type="entry name" value="Glyoxalase/Bleomycin resistance protein/Dihydroxybiphenyl dioxygenase"/>
    <property type="match status" value="1"/>
</dbReference>
<dbReference type="InterPro" id="IPR037523">
    <property type="entry name" value="VOC_core"/>
</dbReference>
<dbReference type="PROSITE" id="PS51819">
    <property type="entry name" value="VOC"/>
    <property type="match status" value="1"/>
</dbReference>
<dbReference type="Pfam" id="PF00903">
    <property type="entry name" value="Glyoxalase"/>
    <property type="match status" value="1"/>
</dbReference>
<sequence>MESGRILGIAYNVIPVKDVEKSAEWFVKHFGFNIRNKRDGYLSLFRENRPILDLIQSEHESRAVFEVNGRKRWVITFFTDDIESLHSRLQAGDVKVGSLSDEGKYGKFFVLEDLDGNLFDVWEHRDCELVY</sequence>
<gene>
    <name evidence="2" type="ORF">J21TS7_03660</name>
</gene>
<dbReference type="InterPro" id="IPR004360">
    <property type="entry name" value="Glyas_Fos-R_dOase_dom"/>
</dbReference>
<dbReference type="Gene3D" id="3.10.180.10">
    <property type="entry name" value="2,3-Dihydroxybiphenyl 1,2-Dioxygenase, domain 1"/>
    <property type="match status" value="1"/>
</dbReference>